<protein>
    <submittedName>
        <fullName evidence="4">Uncharacterized protein LOC104225323</fullName>
    </submittedName>
</protein>
<dbReference type="AlphaFoldDB" id="A0A1U7W5T8"/>
<feature type="compositionally biased region" description="Low complexity" evidence="1">
    <location>
        <begin position="180"/>
        <end position="200"/>
    </location>
</feature>
<proteinExistence type="predicted"/>
<dbReference type="Pfam" id="PF13960">
    <property type="entry name" value="DUF4218"/>
    <property type="match status" value="1"/>
</dbReference>
<reference evidence="3" key="1">
    <citation type="journal article" date="2013" name="Genome Biol.">
        <title>Reference genomes and transcriptomes of Nicotiana sylvestris and Nicotiana tomentosiformis.</title>
        <authorList>
            <person name="Sierro N."/>
            <person name="Battey J.N."/>
            <person name="Ouadi S."/>
            <person name="Bovet L."/>
            <person name="Goepfert S."/>
            <person name="Bakaher N."/>
            <person name="Peitsch M.C."/>
            <person name="Ivanov N.V."/>
        </authorList>
    </citation>
    <scope>NUCLEOTIDE SEQUENCE [LARGE SCALE GENOMIC DNA]</scope>
</reference>
<evidence type="ECO:0000313" key="3">
    <source>
        <dbReference type="Proteomes" id="UP000189701"/>
    </source>
</evidence>
<dbReference type="PANTHER" id="PTHR48258:SF4">
    <property type="entry name" value="DUF4216 DOMAIN-CONTAINING PROTEIN"/>
    <property type="match status" value="1"/>
</dbReference>
<evidence type="ECO:0000313" key="4">
    <source>
        <dbReference type="RefSeq" id="XP_009775402.1"/>
    </source>
</evidence>
<sequence length="384" mass="44499">MVADALGMHFDFETNESVEHSYNKLERIFPCGFFDVMEYLPIHLVHEARLGGLVQCRWMYPFERGIGLKDPYAKPILQRKLPIFVLTTLTVMCHVLEIGPIDTMWIEIDPLYPPMSIFNQPSRSSKDRAQRGLTKRVRQVYYAPYPLRRDKAVWLVVIKTKPVGRVEVENGSRFVQGCGSQPSSRTPSPSPQSSSPSISRLRLRDSSTEADALSSAHASDSSEDDDPDDVRYDHYHRMIIRPEGNEFIPNNEVTKIITDILASLYLTPYPTWSDFPESLVEQMFNQFKTKCSWEDQYNREICKNWEYKCRKRLSDSFSTARRVKKKPSWVLPHIWVDLEKYWTTNKFKKQSEQGKKARTSEKGGSLHCLGLRSMGDTRRHLVIP</sequence>
<dbReference type="InterPro" id="IPR025452">
    <property type="entry name" value="DUF4218"/>
</dbReference>
<organism evidence="3 4">
    <name type="scientific">Nicotiana sylvestris</name>
    <name type="common">Wood tobacco</name>
    <name type="synonym">South American tobacco</name>
    <dbReference type="NCBI Taxonomy" id="4096"/>
    <lineage>
        <taxon>Eukaryota</taxon>
        <taxon>Viridiplantae</taxon>
        <taxon>Streptophyta</taxon>
        <taxon>Embryophyta</taxon>
        <taxon>Tracheophyta</taxon>
        <taxon>Spermatophyta</taxon>
        <taxon>Magnoliopsida</taxon>
        <taxon>eudicotyledons</taxon>
        <taxon>Gunneridae</taxon>
        <taxon>Pentapetalae</taxon>
        <taxon>asterids</taxon>
        <taxon>lamiids</taxon>
        <taxon>Solanales</taxon>
        <taxon>Solanaceae</taxon>
        <taxon>Nicotianoideae</taxon>
        <taxon>Nicotianeae</taxon>
        <taxon>Nicotiana</taxon>
    </lineage>
</organism>
<feature type="compositionally biased region" description="Low complexity" evidence="1">
    <location>
        <begin position="210"/>
        <end position="219"/>
    </location>
</feature>
<feature type="region of interest" description="Disordered" evidence="1">
    <location>
        <begin position="174"/>
        <end position="228"/>
    </location>
</feature>
<dbReference type="RefSeq" id="XP_009775402.1">
    <property type="nucleotide sequence ID" value="XM_009777100.1"/>
</dbReference>
<accession>A0A1U7W5T8</accession>
<name>A0A1U7W5T8_NICSY</name>
<evidence type="ECO:0000256" key="1">
    <source>
        <dbReference type="SAM" id="MobiDB-lite"/>
    </source>
</evidence>
<evidence type="ECO:0000259" key="2">
    <source>
        <dbReference type="Pfam" id="PF13960"/>
    </source>
</evidence>
<dbReference type="PANTHER" id="PTHR48258">
    <property type="entry name" value="DUF4218 DOMAIN-CONTAINING PROTEIN-RELATED"/>
    <property type="match status" value="1"/>
</dbReference>
<feature type="domain" description="DUF4218" evidence="2">
    <location>
        <begin position="16"/>
        <end position="68"/>
    </location>
</feature>
<reference evidence="4" key="2">
    <citation type="submission" date="2025-08" db="UniProtKB">
        <authorList>
            <consortium name="RefSeq"/>
        </authorList>
    </citation>
    <scope>IDENTIFICATION</scope>
    <source>
        <tissue evidence="4">Leaf</tissue>
    </source>
</reference>
<dbReference type="Proteomes" id="UP000189701">
    <property type="component" value="Unplaced"/>
</dbReference>
<keyword evidence="3" id="KW-1185">Reference proteome</keyword>
<gene>
    <name evidence="4" type="primary">LOC104225323</name>
</gene>